<sequence>MATSFKSIFRDYLSEIKKQLAAMGERPEYRSSLNGNGQEVPDTGETLRANSEKLNRLLTERRYAESYGPDWRDLRISKLGWTVPEYERQVVTKYQSLVESGYKEALFSWDNGELSGLNKNQAIGSSMDGYARVGLKEWAKINEISEGRLSSLLQVNRRQYYLDGSRNYSIPNVVVGRGSLILDASMTDKTFTGTPQVRNFLENSPHMYGRSFIVQPMAIGGSYEVRDYRSNYRLTVPAFEGAQLPGRYGYKGRGSK</sequence>
<accession>A0A2S5DB80</accession>
<protein>
    <submittedName>
        <fullName evidence="1">Uncharacterized protein</fullName>
    </submittedName>
</protein>
<reference evidence="2" key="1">
    <citation type="submission" date="2018-02" db="EMBL/GenBank/DDBJ databases">
        <authorList>
            <person name="O'Hara-Hanley K."/>
            <person name="Soby S."/>
        </authorList>
    </citation>
    <scope>NUCLEOTIDE SEQUENCE [LARGE SCALE GENOMIC DNA]</scope>
    <source>
        <strain evidence="2">MWU14-2602</strain>
    </source>
</reference>
<comment type="caution">
    <text evidence="1">The sequence shown here is derived from an EMBL/GenBank/DDBJ whole genome shotgun (WGS) entry which is preliminary data.</text>
</comment>
<organism evidence="1 2">
    <name type="scientific">Chromobacterium alticapitis</name>
    <dbReference type="NCBI Taxonomy" id="2073169"/>
    <lineage>
        <taxon>Bacteria</taxon>
        <taxon>Pseudomonadati</taxon>
        <taxon>Pseudomonadota</taxon>
        <taxon>Betaproteobacteria</taxon>
        <taxon>Neisseriales</taxon>
        <taxon>Chromobacteriaceae</taxon>
        <taxon>Chromobacterium</taxon>
    </lineage>
</organism>
<dbReference type="EMBL" id="PQWB01000138">
    <property type="protein sequence ID" value="POZ60323.1"/>
    <property type="molecule type" value="Genomic_DNA"/>
</dbReference>
<proteinExistence type="predicted"/>
<keyword evidence="2" id="KW-1185">Reference proteome</keyword>
<gene>
    <name evidence="1" type="ORF">C2I19_19520</name>
</gene>
<name>A0A2S5DB80_9NEIS</name>
<dbReference type="AlphaFoldDB" id="A0A2S5DB80"/>
<dbReference type="Proteomes" id="UP000237082">
    <property type="component" value="Unassembled WGS sequence"/>
</dbReference>
<evidence type="ECO:0000313" key="1">
    <source>
        <dbReference type="EMBL" id="POZ60323.1"/>
    </source>
</evidence>
<evidence type="ECO:0000313" key="2">
    <source>
        <dbReference type="Proteomes" id="UP000237082"/>
    </source>
</evidence>